<gene>
    <name evidence="2" type="ORF">B0T15DRAFT_47216</name>
</gene>
<proteinExistence type="predicted"/>
<dbReference type="Proteomes" id="UP001273166">
    <property type="component" value="Unassembled WGS sequence"/>
</dbReference>
<accession>A0AAJ0H2R5</accession>
<keyword evidence="3" id="KW-1185">Reference proteome</keyword>
<dbReference type="EMBL" id="JAUDZG010000001">
    <property type="protein sequence ID" value="KAK3310733.1"/>
    <property type="molecule type" value="Genomic_DNA"/>
</dbReference>
<evidence type="ECO:0000256" key="1">
    <source>
        <dbReference type="SAM" id="MobiDB-lite"/>
    </source>
</evidence>
<comment type="caution">
    <text evidence="2">The sequence shown here is derived from an EMBL/GenBank/DDBJ whole genome shotgun (WGS) entry which is preliminary data.</text>
</comment>
<dbReference type="GeneID" id="87884820"/>
<feature type="region of interest" description="Disordered" evidence="1">
    <location>
        <begin position="328"/>
        <end position="350"/>
    </location>
</feature>
<evidence type="ECO:0000313" key="3">
    <source>
        <dbReference type="Proteomes" id="UP001273166"/>
    </source>
</evidence>
<feature type="region of interest" description="Disordered" evidence="1">
    <location>
        <begin position="281"/>
        <end position="314"/>
    </location>
</feature>
<protein>
    <recommendedName>
        <fullName evidence="4">F-box domain-containing protein</fullName>
    </recommendedName>
</protein>
<reference evidence="2" key="1">
    <citation type="journal article" date="2023" name="Mol. Phylogenet. Evol.">
        <title>Genome-scale phylogeny and comparative genomics of the fungal order Sordariales.</title>
        <authorList>
            <person name="Hensen N."/>
            <person name="Bonometti L."/>
            <person name="Westerberg I."/>
            <person name="Brannstrom I.O."/>
            <person name="Guillou S."/>
            <person name="Cros-Aarteil S."/>
            <person name="Calhoun S."/>
            <person name="Haridas S."/>
            <person name="Kuo A."/>
            <person name="Mondo S."/>
            <person name="Pangilinan J."/>
            <person name="Riley R."/>
            <person name="LaButti K."/>
            <person name="Andreopoulos B."/>
            <person name="Lipzen A."/>
            <person name="Chen C."/>
            <person name="Yan M."/>
            <person name="Daum C."/>
            <person name="Ng V."/>
            <person name="Clum A."/>
            <person name="Steindorff A."/>
            <person name="Ohm R.A."/>
            <person name="Martin F."/>
            <person name="Silar P."/>
            <person name="Natvig D.O."/>
            <person name="Lalanne C."/>
            <person name="Gautier V."/>
            <person name="Ament-Velasquez S.L."/>
            <person name="Kruys A."/>
            <person name="Hutchinson M.I."/>
            <person name="Powell A.J."/>
            <person name="Barry K."/>
            <person name="Miller A.N."/>
            <person name="Grigoriev I.V."/>
            <person name="Debuchy R."/>
            <person name="Gladieux P."/>
            <person name="Hiltunen Thoren M."/>
            <person name="Johannesson H."/>
        </authorList>
    </citation>
    <scope>NUCLEOTIDE SEQUENCE</scope>
    <source>
        <strain evidence="2">CBS 333.67</strain>
    </source>
</reference>
<evidence type="ECO:0008006" key="4">
    <source>
        <dbReference type="Google" id="ProtNLM"/>
    </source>
</evidence>
<sequence>MSYRSMAYNYDVYYASPMPTNQQLGTRSASVSSNSSSASYSLPYSNGNAHHHGSISRTMSPASGISDPGAGLAMYSRGHYSGPSHQHSPASHPVQPTSLTRGQSQFLQAQAALAYPLCSPAPTPRPVSRASPYGGYPAATLPQHTSPLSYHAYAPLYPSFAVTTAYQPSPDLVPYHTPPLSHSPPVTHHPEVPEKSHLQLPEKVINKIRTYLTWDDCRRAYQVSRWFRDNFHPNMLPEDEKTAGLLNEEKNRKLENWSACYHCFTFKGLEHFELSPLRGMTKKDCDDAEQSRTSLSPPHTPAPPTSNPHYDPSLTGTSLKLAAARKARLRDSSTSSAVTGSGSGGDGSYMDQRMKETWRVRRFCIDCGLRNRWYRPGDVIELRKPLERGQGYWVCRCWKFHLRPDAVRCEDCSAHIPLSTRARRR</sequence>
<reference evidence="2" key="2">
    <citation type="submission" date="2023-06" db="EMBL/GenBank/DDBJ databases">
        <authorList>
            <consortium name="Lawrence Berkeley National Laboratory"/>
            <person name="Mondo S.J."/>
            <person name="Hensen N."/>
            <person name="Bonometti L."/>
            <person name="Westerberg I."/>
            <person name="Brannstrom I.O."/>
            <person name="Guillou S."/>
            <person name="Cros-Aarteil S."/>
            <person name="Calhoun S."/>
            <person name="Haridas S."/>
            <person name="Kuo A."/>
            <person name="Pangilinan J."/>
            <person name="Riley R."/>
            <person name="Labutti K."/>
            <person name="Andreopoulos B."/>
            <person name="Lipzen A."/>
            <person name="Chen C."/>
            <person name="Yanf M."/>
            <person name="Daum C."/>
            <person name="Ng V."/>
            <person name="Clum A."/>
            <person name="Steindorff A."/>
            <person name="Ohm R."/>
            <person name="Martin F."/>
            <person name="Silar P."/>
            <person name="Natvig D."/>
            <person name="Lalanne C."/>
            <person name="Gautier V."/>
            <person name="Ament-Velasquez S.L."/>
            <person name="Kruys A."/>
            <person name="Hutchinson M.I."/>
            <person name="Powell A.J."/>
            <person name="Barry K."/>
            <person name="Miller A.N."/>
            <person name="Grigoriev I.V."/>
            <person name="Debuchy R."/>
            <person name="Gladieux P."/>
            <person name="Thoren M.H."/>
            <person name="Johannesson H."/>
        </authorList>
    </citation>
    <scope>NUCLEOTIDE SEQUENCE</scope>
    <source>
        <strain evidence="2">CBS 333.67</strain>
    </source>
</reference>
<dbReference type="AlphaFoldDB" id="A0AAJ0H2R5"/>
<name>A0AAJ0H2R5_9PEZI</name>
<organism evidence="2 3">
    <name type="scientific">Chaetomium strumarium</name>
    <dbReference type="NCBI Taxonomy" id="1170767"/>
    <lineage>
        <taxon>Eukaryota</taxon>
        <taxon>Fungi</taxon>
        <taxon>Dikarya</taxon>
        <taxon>Ascomycota</taxon>
        <taxon>Pezizomycotina</taxon>
        <taxon>Sordariomycetes</taxon>
        <taxon>Sordariomycetidae</taxon>
        <taxon>Sordariales</taxon>
        <taxon>Chaetomiaceae</taxon>
        <taxon>Chaetomium</taxon>
    </lineage>
</organism>
<evidence type="ECO:0000313" key="2">
    <source>
        <dbReference type="EMBL" id="KAK3310733.1"/>
    </source>
</evidence>
<feature type="compositionally biased region" description="Low complexity" evidence="1">
    <location>
        <begin position="28"/>
        <end position="46"/>
    </location>
</feature>
<feature type="compositionally biased region" description="Polar residues" evidence="1">
    <location>
        <begin position="83"/>
        <end position="98"/>
    </location>
</feature>
<dbReference type="RefSeq" id="XP_062726513.1">
    <property type="nucleotide sequence ID" value="XM_062865991.1"/>
</dbReference>
<feature type="region of interest" description="Disordered" evidence="1">
    <location>
        <begin position="22"/>
        <end position="98"/>
    </location>
</feature>